<dbReference type="EMBL" id="LMWU01000055">
    <property type="protein sequence ID" value="KUN58920.1"/>
    <property type="molecule type" value="Genomic_DNA"/>
</dbReference>
<reference evidence="1 2" key="1">
    <citation type="submission" date="2015-10" db="EMBL/GenBank/DDBJ databases">
        <title>Draft genome sequence of Streptomyces canus DSM 40017, type strain for the species Streptomyces canus.</title>
        <authorList>
            <person name="Ruckert C."/>
            <person name="Winkler A."/>
            <person name="Kalinowski J."/>
            <person name="Kampfer P."/>
            <person name="Glaeser S."/>
        </authorList>
    </citation>
    <scope>NUCLEOTIDE SEQUENCE [LARGE SCALE GENOMIC DNA]</scope>
    <source>
        <strain evidence="1 2">DSM 40017</strain>
    </source>
</reference>
<organism evidence="1 2">
    <name type="scientific">Streptomyces canus</name>
    <dbReference type="NCBI Taxonomy" id="58343"/>
    <lineage>
        <taxon>Bacteria</taxon>
        <taxon>Bacillati</taxon>
        <taxon>Actinomycetota</taxon>
        <taxon>Actinomycetes</taxon>
        <taxon>Kitasatosporales</taxon>
        <taxon>Streptomycetaceae</taxon>
        <taxon>Streptomyces</taxon>
        <taxon>Streptomyces aurantiacus group</taxon>
    </lineage>
</organism>
<dbReference type="RefSeq" id="WP_059210682.1">
    <property type="nucleotide sequence ID" value="NZ_KQ948674.1"/>
</dbReference>
<name>A0A117QX76_9ACTN</name>
<proteinExistence type="predicted"/>
<evidence type="ECO:0000313" key="2">
    <source>
        <dbReference type="Proteomes" id="UP000053669"/>
    </source>
</evidence>
<dbReference type="Proteomes" id="UP000053669">
    <property type="component" value="Unassembled WGS sequence"/>
</dbReference>
<accession>A0A117QX76</accession>
<evidence type="ECO:0000313" key="1">
    <source>
        <dbReference type="EMBL" id="KUN58920.1"/>
    </source>
</evidence>
<comment type="caution">
    <text evidence="1">The sequence shown here is derived from an EMBL/GenBank/DDBJ whole genome shotgun (WGS) entry which is preliminary data.</text>
</comment>
<sequence length="122" mass="13191">MLHLDFNESVRVDPDDLRLVLQTILDDPDKPPPDVQASFDAATQGGPLTAEELWRLTNFADPAAVYGLTVSEAALSDVRLAAHLRLSGAVREQAPRTTAALELLVRTETELAISAARSRGET</sequence>
<protein>
    <submittedName>
        <fullName evidence="1">Uncharacterized protein</fullName>
    </submittedName>
</protein>
<gene>
    <name evidence="1" type="ORF">AQJ46_42365</name>
</gene>
<dbReference type="AlphaFoldDB" id="A0A117QX76"/>